<name>A0A212T1J4_9MICO</name>
<reference evidence="1 2" key="1">
    <citation type="submission" date="2017-06" db="EMBL/GenBank/DDBJ databases">
        <authorList>
            <person name="Kim H.J."/>
            <person name="Triplett B.A."/>
        </authorList>
    </citation>
    <scope>NUCLEOTIDE SEQUENCE [LARGE SCALE GENOMIC DNA]</scope>
    <source>
        <strain evidence="1 2">DSM 22179</strain>
    </source>
</reference>
<evidence type="ECO:0008006" key="3">
    <source>
        <dbReference type="Google" id="ProtNLM"/>
    </source>
</evidence>
<gene>
    <name evidence="1" type="ORF">SAMN05445756_0109</name>
</gene>
<protein>
    <recommendedName>
        <fullName evidence="3">ATP-dependent endonuclease of the OLD family</fullName>
    </recommendedName>
</protein>
<evidence type="ECO:0000313" key="2">
    <source>
        <dbReference type="Proteomes" id="UP000198122"/>
    </source>
</evidence>
<dbReference type="Proteomes" id="UP000198122">
    <property type="component" value="Unassembled WGS sequence"/>
</dbReference>
<accession>A0A212T1J4</accession>
<proteinExistence type="predicted"/>
<organism evidence="1 2">
    <name type="scientific">Kytococcus aerolatus</name>
    <dbReference type="NCBI Taxonomy" id="592308"/>
    <lineage>
        <taxon>Bacteria</taxon>
        <taxon>Bacillati</taxon>
        <taxon>Actinomycetota</taxon>
        <taxon>Actinomycetes</taxon>
        <taxon>Micrococcales</taxon>
        <taxon>Kytococcaceae</taxon>
        <taxon>Kytococcus</taxon>
    </lineage>
</organism>
<keyword evidence="2" id="KW-1185">Reference proteome</keyword>
<dbReference type="OrthoDB" id="9152042at2"/>
<dbReference type="RefSeq" id="WP_088817166.1">
    <property type="nucleotide sequence ID" value="NZ_FYEZ01000001.1"/>
</dbReference>
<evidence type="ECO:0000313" key="1">
    <source>
        <dbReference type="EMBL" id="SNC59644.1"/>
    </source>
</evidence>
<dbReference type="AlphaFoldDB" id="A0A212T1J4"/>
<dbReference type="EMBL" id="FYEZ01000001">
    <property type="protein sequence ID" value="SNC59644.1"/>
    <property type="molecule type" value="Genomic_DNA"/>
</dbReference>
<sequence>MVDLTASDARTVCLLEGVSDVAAVRTLMDSQGIDPSPVQLVSLDGATNVGRVLQEIRLLRGDVDVVGLVDQNEAHAAVKALTADGLPVQDATDLPMYGFFVCSSDLEDELLRALGPERARDALVDAGLGGKLEALQNQAPWDERPLAEQLHRFCGAASGRKERAAGILAGALAKDEVPEPLAMLLDRLRWA</sequence>